<evidence type="ECO:0000313" key="1">
    <source>
        <dbReference type="EMBL" id="KAF7818028.1"/>
    </source>
</evidence>
<proteinExistence type="predicted"/>
<protein>
    <submittedName>
        <fullName evidence="1">Uncharacterized protein</fullName>
    </submittedName>
</protein>
<evidence type="ECO:0000313" key="2">
    <source>
        <dbReference type="Proteomes" id="UP000634136"/>
    </source>
</evidence>
<accession>A0A834WEI8</accession>
<gene>
    <name evidence="1" type="ORF">G2W53_023483</name>
</gene>
<dbReference type="Proteomes" id="UP000634136">
    <property type="component" value="Unassembled WGS sequence"/>
</dbReference>
<sequence length="55" mass="6229">MGNWESFVFTVQLLKIHQIFDNAIDEGEGLSGLAGFSRVFLHDATSCVTSKWRRI</sequence>
<keyword evidence="2" id="KW-1185">Reference proteome</keyword>
<name>A0A834WEI8_9FABA</name>
<dbReference type="AlphaFoldDB" id="A0A834WEI8"/>
<reference evidence="1" key="1">
    <citation type="submission" date="2020-09" db="EMBL/GenBank/DDBJ databases">
        <title>Genome-Enabled Discovery of Anthraquinone Biosynthesis in Senna tora.</title>
        <authorList>
            <person name="Kang S.-H."/>
            <person name="Pandey R.P."/>
            <person name="Lee C.-M."/>
            <person name="Sim J.-S."/>
            <person name="Jeong J.-T."/>
            <person name="Choi B.-S."/>
            <person name="Jung M."/>
            <person name="Ginzburg D."/>
            <person name="Zhao K."/>
            <person name="Won S.Y."/>
            <person name="Oh T.-J."/>
            <person name="Yu Y."/>
            <person name="Kim N.-H."/>
            <person name="Lee O.R."/>
            <person name="Lee T.-H."/>
            <person name="Bashyal P."/>
            <person name="Kim T.-S."/>
            <person name="Lee W.-H."/>
            <person name="Kawkins C."/>
            <person name="Kim C.-K."/>
            <person name="Kim J.S."/>
            <person name="Ahn B.O."/>
            <person name="Rhee S.Y."/>
            <person name="Sohng J.K."/>
        </authorList>
    </citation>
    <scope>NUCLEOTIDE SEQUENCE</scope>
    <source>
        <tissue evidence="1">Leaf</tissue>
    </source>
</reference>
<dbReference type="EMBL" id="JAAIUW010000008">
    <property type="protein sequence ID" value="KAF7818028.1"/>
    <property type="molecule type" value="Genomic_DNA"/>
</dbReference>
<comment type="caution">
    <text evidence="1">The sequence shown here is derived from an EMBL/GenBank/DDBJ whole genome shotgun (WGS) entry which is preliminary data.</text>
</comment>
<organism evidence="1 2">
    <name type="scientific">Senna tora</name>
    <dbReference type="NCBI Taxonomy" id="362788"/>
    <lineage>
        <taxon>Eukaryota</taxon>
        <taxon>Viridiplantae</taxon>
        <taxon>Streptophyta</taxon>
        <taxon>Embryophyta</taxon>
        <taxon>Tracheophyta</taxon>
        <taxon>Spermatophyta</taxon>
        <taxon>Magnoliopsida</taxon>
        <taxon>eudicotyledons</taxon>
        <taxon>Gunneridae</taxon>
        <taxon>Pentapetalae</taxon>
        <taxon>rosids</taxon>
        <taxon>fabids</taxon>
        <taxon>Fabales</taxon>
        <taxon>Fabaceae</taxon>
        <taxon>Caesalpinioideae</taxon>
        <taxon>Cassia clade</taxon>
        <taxon>Senna</taxon>
    </lineage>
</organism>